<comment type="catalytic activity">
    <reaction evidence="1">
        <text>(6S)-5-methyl-5,6,7,8-tetrahydrofolate + L-homocysteine = (6S)-5,6,7,8-tetrahydrofolate + L-methionine</text>
        <dbReference type="Rhea" id="RHEA:11172"/>
        <dbReference type="ChEBI" id="CHEBI:18608"/>
        <dbReference type="ChEBI" id="CHEBI:57453"/>
        <dbReference type="ChEBI" id="CHEBI:57844"/>
        <dbReference type="ChEBI" id="CHEBI:58199"/>
        <dbReference type="EC" id="2.1.1.13"/>
    </reaction>
</comment>
<comment type="cofactor">
    <cofactor evidence="2 19">
        <name>Zn(2+)</name>
        <dbReference type="ChEBI" id="CHEBI:29105"/>
    </cofactor>
</comment>
<evidence type="ECO:0000256" key="9">
    <source>
        <dbReference type="ARBA" id="ARBA00022605"/>
    </source>
</evidence>
<dbReference type="PROSITE" id="PS50970">
    <property type="entry name" value="HCY"/>
    <property type="match status" value="1"/>
</dbReference>
<evidence type="ECO:0000256" key="6">
    <source>
        <dbReference type="ARBA" id="ARBA00012032"/>
    </source>
</evidence>
<evidence type="ECO:0000256" key="4">
    <source>
        <dbReference type="ARBA" id="ARBA00005178"/>
    </source>
</evidence>
<evidence type="ECO:0000313" key="22">
    <source>
        <dbReference type="Proteomes" id="UP000031166"/>
    </source>
</evidence>
<evidence type="ECO:0000256" key="5">
    <source>
        <dbReference type="ARBA" id="ARBA00010398"/>
    </source>
</evidence>
<evidence type="ECO:0000256" key="19">
    <source>
        <dbReference type="PROSITE-ProRule" id="PRU00333"/>
    </source>
</evidence>
<evidence type="ECO:0000256" key="13">
    <source>
        <dbReference type="ARBA" id="ARBA00022723"/>
    </source>
</evidence>
<evidence type="ECO:0000256" key="3">
    <source>
        <dbReference type="ARBA" id="ARBA00001956"/>
    </source>
</evidence>
<comment type="pathway">
    <text evidence="4">Amino-acid biosynthesis; L-methionine biosynthesis via de novo pathway; L-methionine from L-homocysteine (MetH route): step 1/1.</text>
</comment>
<keyword evidence="16" id="KW-0170">Cobalt</keyword>
<dbReference type="RefSeq" id="WP_039247940.1">
    <property type="nucleotide sequence ID" value="NZ_JWSY01000029.1"/>
</dbReference>
<evidence type="ECO:0000256" key="14">
    <source>
        <dbReference type="ARBA" id="ARBA00022833"/>
    </source>
</evidence>
<dbReference type="InterPro" id="IPR036589">
    <property type="entry name" value="HCY_dom_sf"/>
</dbReference>
<feature type="domain" description="Hcy-binding" evidence="20">
    <location>
        <begin position="11"/>
        <end position="337"/>
    </location>
</feature>
<keyword evidence="15" id="KW-0486">Methionine biosynthesis</keyword>
<name>A0A0B4CH67_9CAUL</name>
<evidence type="ECO:0000259" key="20">
    <source>
        <dbReference type="PROSITE" id="PS50970"/>
    </source>
</evidence>
<evidence type="ECO:0000256" key="2">
    <source>
        <dbReference type="ARBA" id="ARBA00001947"/>
    </source>
</evidence>
<dbReference type="InterPro" id="IPR050554">
    <property type="entry name" value="Met_Synthase/Corrinoid"/>
</dbReference>
<comment type="function">
    <text evidence="17">Catalyzes the transfer of a methyl group from methyl-cobalamin to homocysteine, yielding enzyme-bound cob(I)alamin and methionine. Subsequently, remethylates the cofactor using methyltetrahydrofolate.</text>
</comment>
<evidence type="ECO:0000256" key="8">
    <source>
        <dbReference type="ARBA" id="ARBA00022603"/>
    </source>
</evidence>
<evidence type="ECO:0000256" key="12">
    <source>
        <dbReference type="ARBA" id="ARBA00022691"/>
    </source>
</evidence>
<keyword evidence="11 19" id="KW-0808">Transferase</keyword>
<evidence type="ECO:0000313" key="21">
    <source>
        <dbReference type="EMBL" id="KIC55807.1"/>
    </source>
</evidence>
<feature type="binding site" evidence="19">
    <location>
        <position position="259"/>
    </location>
    <ligand>
        <name>Zn(2+)</name>
        <dbReference type="ChEBI" id="CHEBI:29105"/>
    </ligand>
</feature>
<feature type="binding site" evidence="19">
    <location>
        <position position="323"/>
    </location>
    <ligand>
        <name>Zn(2+)</name>
        <dbReference type="ChEBI" id="CHEBI:29105"/>
    </ligand>
</feature>
<evidence type="ECO:0000256" key="16">
    <source>
        <dbReference type="ARBA" id="ARBA00023285"/>
    </source>
</evidence>
<dbReference type="EMBL" id="JWSY01000029">
    <property type="protein sequence ID" value="KIC55807.1"/>
    <property type="molecule type" value="Genomic_DNA"/>
</dbReference>
<evidence type="ECO:0000256" key="18">
    <source>
        <dbReference type="ARBA" id="ARBA00031040"/>
    </source>
</evidence>
<keyword evidence="10" id="KW-0846">Cobalamin</keyword>
<comment type="caution">
    <text evidence="21">The sequence shown here is derived from an EMBL/GenBank/DDBJ whole genome shotgun (WGS) entry which is preliminary data.</text>
</comment>
<organism evidence="21 22">
    <name type="scientific">Brevundimonas nasdae</name>
    <dbReference type="NCBI Taxonomy" id="172043"/>
    <lineage>
        <taxon>Bacteria</taxon>
        <taxon>Pseudomonadati</taxon>
        <taxon>Pseudomonadota</taxon>
        <taxon>Alphaproteobacteria</taxon>
        <taxon>Caulobacterales</taxon>
        <taxon>Caulobacteraceae</taxon>
        <taxon>Brevundimonas</taxon>
    </lineage>
</organism>
<dbReference type="Gene3D" id="3.20.20.330">
    <property type="entry name" value="Homocysteine-binding-like domain"/>
    <property type="match status" value="1"/>
</dbReference>
<dbReference type="PANTHER" id="PTHR45833">
    <property type="entry name" value="METHIONINE SYNTHASE"/>
    <property type="match status" value="1"/>
</dbReference>
<dbReference type="STRING" id="172043.RM53_14650"/>
<dbReference type="GO" id="GO:0008705">
    <property type="term" value="F:methionine synthase activity"/>
    <property type="evidence" value="ECO:0007669"/>
    <property type="project" value="UniProtKB-EC"/>
</dbReference>
<dbReference type="AlphaFoldDB" id="A0A0B4CH67"/>
<dbReference type="InterPro" id="IPR003726">
    <property type="entry name" value="HCY_dom"/>
</dbReference>
<keyword evidence="9" id="KW-0028">Amino-acid biosynthesis</keyword>
<dbReference type="GO" id="GO:0032259">
    <property type="term" value="P:methylation"/>
    <property type="evidence" value="ECO:0007669"/>
    <property type="project" value="UniProtKB-KW"/>
</dbReference>
<keyword evidence="8 19" id="KW-0489">Methyltransferase</keyword>
<evidence type="ECO:0000256" key="1">
    <source>
        <dbReference type="ARBA" id="ARBA00001700"/>
    </source>
</evidence>
<dbReference type="GO" id="GO:0005829">
    <property type="term" value="C:cytosol"/>
    <property type="evidence" value="ECO:0007669"/>
    <property type="project" value="TreeGrafter"/>
</dbReference>
<evidence type="ECO:0000256" key="15">
    <source>
        <dbReference type="ARBA" id="ARBA00023167"/>
    </source>
</evidence>
<dbReference type="GO" id="GO:0046872">
    <property type="term" value="F:metal ion binding"/>
    <property type="evidence" value="ECO:0007669"/>
    <property type="project" value="UniProtKB-KW"/>
</dbReference>
<comment type="cofactor">
    <cofactor evidence="3">
        <name>methylcob(III)alamin</name>
        <dbReference type="ChEBI" id="CHEBI:28115"/>
    </cofactor>
</comment>
<proteinExistence type="inferred from homology"/>
<dbReference type="GO" id="GO:0031419">
    <property type="term" value="F:cobalamin binding"/>
    <property type="evidence" value="ECO:0007669"/>
    <property type="project" value="UniProtKB-KW"/>
</dbReference>
<dbReference type="FunFam" id="3.20.20.330:FF:000001">
    <property type="entry name" value="Methionine synthase"/>
    <property type="match status" value="1"/>
</dbReference>
<comment type="similarity">
    <text evidence="5">Belongs to the vitamin-B12 dependent methionine synthase family.</text>
</comment>
<gene>
    <name evidence="21" type="ORF">RM53_14650</name>
</gene>
<keyword evidence="14 19" id="KW-0862">Zinc</keyword>
<dbReference type="Pfam" id="PF02574">
    <property type="entry name" value="S-methyl_trans"/>
    <property type="match status" value="1"/>
</dbReference>
<dbReference type="SUPFAM" id="SSF82282">
    <property type="entry name" value="Homocysteine S-methyltransferase"/>
    <property type="match status" value="1"/>
</dbReference>
<dbReference type="PANTHER" id="PTHR45833:SF1">
    <property type="entry name" value="METHIONINE SYNTHASE"/>
    <property type="match status" value="1"/>
</dbReference>
<dbReference type="EC" id="2.1.1.13" evidence="6"/>
<accession>A0A0B4CH67</accession>
<keyword evidence="12" id="KW-0949">S-adenosyl-L-methionine</keyword>
<feature type="binding site" evidence="19">
    <location>
        <position position="322"/>
    </location>
    <ligand>
        <name>Zn(2+)</name>
        <dbReference type="ChEBI" id="CHEBI:29105"/>
    </ligand>
</feature>
<evidence type="ECO:0000256" key="10">
    <source>
        <dbReference type="ARBA" id="ARBA00022628"/>
    </source>
</evidence>
<sequence length="364" mass="39680">MIASLTRAERIAALHQAAKERILVLDGSWGVMIQRRGLDEADFRADRFVAANGYDEKHQMKGNNDILCITRPDIIADLHDQYFAAGADISETNTFSGTTIAQEDYALDAQAVRDINLEGAKLARAAADRWTEKEPHKPRFAAGSIGPLNKMLSMSSDVNDPGARSVTFDQVYEAYRHQVKALNEGGVDLYLIETITDTLNCKAAIKAIKDLEDEGLDALPIWISGTITDRSGRTLSGQTAEAFWNSVRHAKPFAVGFNCALGADLMRPFIAELSRVADTLVAAYPNAGLPNAMGQYDEEPHETAHFIEEWAASGLVNIVGGCCGTTPDHIRHVAEEVAPLKPRAIPERPVALRLSGLEPFELVA</sequence>
<protein>
    <recommendedName>
        <fullName evidence="7">Methionine synthase</fullName>
        <ecNumber evidence="6">2.1.1.13</ecNumber>
    </recommendedName>
    <alternativeName>
        <fullName evidence="18">5-methyltetrahydrofolate--homocysteine methyltransferase</fullName>
    </alternativeName>
</protein>
<dbReference type="GO" id="GO:0046653">
    <property type="term" value="P:tetrahydrofolate metabolic process"/>
    <property type="evidence" value="ECO:0007669"/>
    <property type="project" value="TreeGrafter"/>
</dbReference>
<evidence type="ECO:0000256" key="11">
    <source>
        <dbReference type="ARBA" id="ARBA00022679"/>
    </source>
</evidence>
<evidence type="ECO:0000256" key="17">
    <source>
        <dbReference type="ARBA" id="ARBA00025552"/>
    </source>
</evidence>
<evidence type="ECO:0000256" key="7">
    <source>
        <dbReference type="ARBA" id="ARBA00013998"/>
    </source>
</evidence>
<reference evidence="21 22" key="1">
    <citation type="submission" date="2014-12" db="EMBL/GenBank/DDBJ databases">
        <title>Genome sequencing of Brevundimonas nasdae TPW30.</title>
        <authorList>
            <person name="Tan P.W."/>
            <person name="Chan K.-G."/>
        </authorList>
    </citation>
    <scope>NUCLEOTIDE SEQUENCE [LARGE SCALE GENOMIC DNA]</scope>
    <source>
        <strain evidence="21 22">TPW30</strain>
    </source>
</reference>
<dbReference type="GO" id="GO:0050667">
    <property type="term" value="P:homocysteine metabolic process"/>
    <property type="evidence" value="ECO:0007669"/>
    <property type="project" value="TreeGrafter"/>
</dbReference>
<dbReference type="Proteomes" id="UP000031166">
    <property type="component" value="Unassembled WGS sequence"/>
</dbReference>
<keyword evidence="13 19" id="KW-0479">Metal-binding</keyword>